<keyword evidence="4 6" id="KW-0378">Hydrolase</keyword>
<comment type="function">
    <text evidence="1 6">Catalyzes the reversible cyclization of carbamoyl aspartate to dihydroorotate.</text>
</comment>
<dbReference type="Gene3D" id="2.30.40.10">
    <property type="entry name" value="Urease, subunit C, domain 1"/>
    <property type="match status" value="1"/>
</dbReference>
<dbReference type="GO" id="GO:0006145">
    <property type="term" value="P:purine nucleobase catabolic process"/>
    <property type="evidence" value="ECO:0007669"/>
    <property type="project" value="TreeGrafter"/>
</dbReference>
<comment type="caution">
    <text evidence="8">The sequence shown here is derived from an EMBL/GenBank/DDBJ whole genome shotgun (WGS) entry which is preliminary data.</text>
</comment>
<dbReference type="PANTHER" id="PTHR43668:SF2">
    <property type="entry name" value="ALLANTOINASE"/>
    <property type="match status" value="1"/>
</dbReference>
<dbReference type="InterPro" id="IPR024403">
    <property type="entry name" value="DHOase_cat"/>
</dbReference>
<dbReference type="InterPro" id="IPR011059">
    <property type="entry name" value="Metal-dep_hydrolase_composite"/>
</dbReference>
<comment type="catalytic activity">
    <reaction evidence="6">
        <text>(S)-dihydroorotate + H2O = N-carbamoyl-L-aspartate + H(+)</text>
        <dbReference type="Rhea" id="RHEA:24296"/>
        <dbReference type="ChEBI" id="CHEBI:15377"/>
        <dbReference type="ChEBI" id="CHEBI:15378"/>
        <dbReference type="ChEBI" id="CHEBI:30864"/>
        <dbReference type="ChEBI" id="CHEBI:32814"/>
        <dbReference type="EC" id="3.5.2.3"/>
    </reaction>
</comment>
<feature type="binding site" evidence="6">
    <location>
        <position position="160"/>
    </location>
    <ligand>
        <name>Zn(2+)</name>
        <dbReference type="ChEBI" id="CHEBI:29105"/>
        <label>1</label>
    </ligand>
</feature>
<feature type="binding site" evidence="6">
    <location>
        <begin position="71"/>
        <end position="73"/>
    </location>
    <ligand>
        <name>substrate</name>
    </ligand>
</feature>
<dbReference type="GO" id="GO:0004038">
    <property type="term" value="F:allantoinase activity"/>
    <property type="evidence" value="ECO:0007669"/>
    <property type="project" value="TreeGrafter"/>
</dbReference>
<feature type="binding site" evidence="6">
    <location>
        <position position="69"/>
    </location>
    <ligand>
        <name>Zn(2+)</name>
        <dbReference type="ChEBI" id="CHEBI:29105"/>
        <label>1</label>
    </ligand>
</feature>
<dbReference type="InterPro" id="IPR002195">
    <property type="entry name" value="Dihydroorotase_CS"/>
</dbReference>
<evidence type="ECO:0000313" key="9">
    <source>
        <dbReference type="Proteomes" id="UP000266389"/>
    </source>
</evidence>
<dbReference type="CDD" id="cd01317">
    <property type="entry name" value="DHOase_IIa"/>
    <property type="match status" value="1"/>
</dbReference>
<evidence type="ECO:0000256" key="1">
    <source>
        <dbReference type="ARBA" id="ARBA00002368"/>
    </source>
</evidence>
<dbReference type="EC" id="3.5.2.3" evidence="6"/>
<feature type="binding site" evidence="6">
    <location>
        <position position="329"/>
    </location>
    <ligand>
        <name>substrate</name>
    </ligand>
</feature>
<feature type="active site" evidence="6">
    <location>
        <position position="325"/>
    </location>
</feature>
<evidence type="ECO:0000256" key="3">
    <source>
        <dbReference type="ARBA" id="ARBA00022723"/>
    </source>
</evidence>
<keyword evidence="6" id="KW-0862">Zinc</keyword>
<dbReference type="PROSITE" id="PS00483">
    <property type="entry name" value="DIHYDROOROTASE_2"/>
    <property type="match status" value="1"/>
</dbReference>
<comment type="pathway">
    <text evidence="6">Pyrimidine metabolism; UMP biosynthesis via de novo pathway; (S)-dihydroorotate from bicarbonate: step 3/3.</text>
</comment>
<dbReference type="PANTHER" id="PTHR43668">
    <property type="entry name" value="ALLANTOINASE"/>
    <property type="match status" value="1"/>
</dbReference>
<dbReference type="GO" id="GO:0044205">
    <property type="term" value="P:'de novo' UMP biosynthetic process"/>
    <property type="evidence" value="ECO:0007669"/>
    <property type="project" value="UniProtKB-UniRule"/>
</dbReference>
<evidence type="ECO:0000256" key="6">
    <source>
        <dbReference type="HAMAP-Rule" id="MF_00220"/>
    </source>
</evidence>
<dbReference type="InterPro" id="IPR004722">
    <property type="entry name" value="DHOase"/>
</dbReference>
<feature type="binding site" evidence="6">
    <location>
        <position position="187"/>
    </location>
    <ligand>
        <name>Zn(2+)</name>
        <dbReference type="ChEBI" id="CHEBI:29105"/>
        <label>2</label>
    </ligand>
</feature>
<dbReference type="HAMAP" id="MF_00220_B">
    <property type="entry name" value="PyrC_classI_B"/>
    <property type="match status" value="1"/>
</dbReference>
<dbReference type="GO" id="GO:0004151">
    <property type="term" value="F:dihydroorotase activity"/>
    <property type="evidence" value="ECO:0007669"/>
    <property type="project" value="UniProtKB-UniRule"/>
</dbReference>
<dbReference type="GO" id="GO:0005737">
    <property type="term" value="C:cytoplasm"/>
    <property type="evidence" value="ECO:0007669"/>
    <property type="project" value="TreeGrafter"/>
</dbReference>
<feature type="binding site" evidence="6">
    <location>
        <position position="250"/>
    </location>
    <ligand>
        <name>Zn(2+)</name>
        <dbReference type="ChEBI" id="CHEBI:29105"/>
        <label>2</label>
    </ligand>
</feature>
<dbReference type="Gene3D" id="3.20.20.140">
    <property type="entry name" value="Metal-dependent hydrolases"/>
    <property type="match status" value="1"/>
</dbReference>
<dbReference type="AlphaFoldDB" id="A0A395M2J6"/>
<comment type="cofactor">
    <cofactor evidence="6">
        <name>Zn(2+)</name>
        <dbReference type="ChEBI" id="CHEBI:29105"/>
    </cofactor>
    <text evidence="6">Binds 2 Zn(2+) ions per subunit.</text>
</comment>
<dbReference type="SUPFAM" id="SSF51556">
    <property type="entry name" value="Metallo-dependent hydrolases"/>
    <property type="match status" value="1"/>
</dbReference>
<evidence type="ECO:0000313" key="8">
    <source>
        <dbReference type="EMBL" id="RFM24966.1"/>
    </source>
</evidence>
<feature type="binding site" evidence="6">
    <location>
        <position position="160"/>
    </location>
    <ligand>
        <name>Zn(2+)</name>
        <dbReference type="ChEBI" id="CHEBI:29105"/>
        <label>2</label>
    </ligand>
</feature>
<feature type="binding site" evidence="6">
    <location>
        <position position="298"/>
    </location>
    <ligand>
        <name>substrate</name>
    </ligand>
</feature>
<dbReference type="Pfam" id="PF12890">
    <property type="entry name" value="DHOase"/>
    <property type="match status" value="1"/>
</dbReference>
<dbReference type="EMBL" id="PHFL01000014">
    <property type="protein sequence ID" value="RFM24966.1"/>
    <property type="molecule type" value="Genomic_DNA"/>
</dbReference>
<dbReference type="GO" id="GO:0008270">
    <property type="term" value="F:zinc ion binding"/>
    <property type="evidence" value="ECO:0007669"/>
    <property type="project" value="UniProtKB-UniRule"/>
</dbReference>
<dbReference type="SUPFAM" id="SSF51338">
    <property type="entry name" value="Composite domain of metallo-dependent hydrolases"/>
    <property type="match status" value="1"/>
</dbReference>
<dbReference type="Proteomes" id="UP000266389">
    <property type="component" value="Unassembled WGS sequence"/>
</dbReference>
<feature type="binding site" evidence="6">
    <location>
        <position position="103"/>
    </location>
    <ligand>
        <name>substrate</name>
    </ligand>
</feature>
<name>A0A395M2J6_9BACT</name>
<organism evidence="8 9">
    <name type="scientific">Candidatus Thermochlorobacter aerophilus</name>
    <dbReference type="NCBI Taxonomy" id="1868324"/>
    <lineage>
        <taxon>Bacteria</taxon>
        <taxon>Pseudomonadati</taxon>
        <taxon>Chlorobiota</taxon>
        <taxon>Chlorobiia</taxon>
        <taxon>Chlorobiales</taxon>
        <taxon>Candidatus Thermochlorobacteriaceae</taxon>
        <taxon>Candidatus Thermochlorobacter</taxon>
    </lineage>
</organism>
<protein>
    <recommendedName>
        <fullName evidence="6">Dihydroorotase</fullName>
        <shortName evidence="6">DHOase</shortName>
        <ecNumber evidence="6">3.5.2.3</ecNumber>
    </recommendedName>
</protein>
<gene>
    <name evidence="6" type="primary">pyrC</name>
    <name evidence="8" type="ORF">D0433_03430</name>
</gene>
<feature type="binding site" evidence="6">
    <location>
        <position position="71"/>
    </location>
    <ligand>
        <name>Zn(2+)</name>
        <dbReference type="ChEBI" id="CHEBI:29105"/>
        <label>1</label>
    </ligand>
</feature>
<accession>A0A395M2J6</accession>
<proteinExistence type="inferred from homology"/>
<sequence length="447" mass="48573">MSIIIRNARLINPADSLDKIGSVQVSEDGILEHIWFSDAPPILADLLTSSHTVIDFSDGILASGLFDMHCHFREPGFEYKETIETGVRSALAGGYTGVAVMPNTEPPIDNAALVAFVRERAARLPIDLEVIGAITVGRKGERIAPFGELAAAGVKALSDDGAPVMNSRVMRLAFEYASQFNLLLIQHCEDTALSFGGVMNESVYSSLLGLRGIPSISESIVLSRDLSLLRYLLQSKQGALPHPPRYHVAHISTKEAVELVRAAKREGLPVTAEVTPHHFTLTDKDVFESGYDGNLRMNPPLRSEQDRAAIIEAIADGTIDAIATDHAPHACHEKDCGISHAAFGIVGLETAVGLTFKQLVHTGYISAYRAVELLSTNPRRILNLPPIHFEIGKPLNATLIAPDLEWMVDTTQFASKSRNSPFQNYILRGKSVGIIHKGKLILPQTTL</sequence>
<keyword evidence="5 6" id="KW-0665">Pyrimidine biosynthesis</keyword>
<evidence type="ECO:0000256" key="2">
    <source>
        <dbReference type="ARBA" id="ARBA00010286"/>
    </source>
</evidence>
<dbReference type="InterPro" id="IPR050138">
    <property type="entry name" value="DHOase/Allantoinase_Hydrolase"/>
</dbReference>
<dbReference type="InterPro" id="IPR032466">
    <property type="entry name" value="Metal_Hydrolase"/>
</dbReference>
<feature type="binding site" evidence="6">
    <location>
        <begin position="343"/>
        <end position="344"/>
    </location>
    <ligand>
        <name>substrate</name>
    </ligand>
</feature>
<reference evidence="8 9" key="1">
    <citation type="journal article" date="2011" name="ISME J.">
        <title>Community ecology of hot spring cyanobacterial mats: predominant populations and their functional potential.</title>
        <authorList>
            <person name="Klatt C.G."/>
            <person name="Wood J.M."/>
            <person name="Rusch D.B."/>
            <person name="Bateson M.M."/>
            <person name="Hamamura N."/>
            <person name="Heidelberg J.F."/>
            <person name="Grossman A.R."/>
            <person name="Bhaya D."/>
            <person name="Cohan F.M."/>
            <person name="Kuhl M."/>
            <person name="Bryant D.A."/>
            <person name="Ward D.M."/>
        </authorList>
    </citation>
    <scope>NUCLEOTIDE SEQUENCE [LARGE SCALE GENOMIC DNA]</scope>
    <source>
        <strain evidence="8">OS</strain>
    </source>
</reference>
<evidence type="ECO:0000259" key="7">
    <source>
        <dbReference type="Pfam" id="PF12890"/>
    </source>
</evidence>
<evidence type="ECO:0000256" key="5">
    <source>
        <dbReference type="ARBA" id="ARBA00022975"/>
    </source>
</evidence>
<feature type="domain" description="Dihydroorotase catalytic" evidence="7">
    <location>
        <begin position="61"/>
        <end position="255"/>
    </location>
</feature>
<dbReference type="NCBIfam" id="TIGR00857">
    <property type="entry name" value="pyrC_multi"/>
    <property type="match status" value="1"/>
</dbReference>
<dbReference type="UniPathway" id="UPA00070">
    <property type="reaction ID" value="UER00117"/>
</dbReference>
<comment type="similarity">
    <text evidence="2 6">Belongs to the metallo-dependent hydrolases superfamily. DHOase family. Class I DHOase subfamily.</text>
</comment>
<keyword evidence="3 6" id="KW-0479">Metal-binding</keyword>
<feature type="binding site" evidence="6">
    <location>
        <position position="325"/>
    </location>
    <ligand>
        <name>Zn(2+)</name>
        <dbReference type="ChEBI" id="CHEBI:29105"/>
        <label>1</label>
    </ligand>
</feature>
<evidence type="ECO:0000256" key="4">
    <source>
        <dbReference type="ARBA" id="ARBA00022801"/>
    </source>
</evidence>